<keyword evidence="1" id="KW-0472">Membrane</keyword>
<evidence type="ECO:0000313" key="4">
    <source>
        <dbReference type="Proteomes" id="UP001589536"/>
    </source>
</evidence>
<accession>A0ABV5USQ5</accession>
<keyword evidence="1" id="KW-1133">Transmembrane helix</keyword>
<dbReference type="CDD" id="cd06259">
    <property type="entry name" value="YdcF-like"/>
    <property type="match status" value="1"/>
</dbReference>
<feature type="transmembrane region" description="Helical" evidence="1">
    <location>
        <begin position="58"/>
        <end position="81"/>
    </location>
</feature>
<proteinExistence type="predicted"/>
<protein>
    <submittedName>
        <fullName evidence="3">YdcF family protein</fullName>
    </submittedName>
</protein>
<dbReference type="Proteomes" id="UP001589536">
    <property type="component" value="Unassembled WGS sequence"/>
</dbReference>
<evidence type="ECO:0000313" key="3">
    <source>
        <dbReference type="EMBL" id="MFB9715219.1"/>
    </source>
</evidence>
<evidence type="ECO:0000259" key="2">
    <source>
        <dbReference type="Pfam" id="PF02698"/>
    </source>
</evidence>
<feature type="transmembrane region" description="Helical" evidence="1">
    <location>
        <begin position="163"/>
        <end position="183"/>
    </location>
</feature>
<feature type="transmembrane region" description="Helical" evidence="1">
    <location>
        <begin position="29"/>
        <end position="51"/>
    </location>
</feature>
<dbReference type="InterPro" id="IPR014729">
    <property type="entry name" value="Rossmann-like_a/b/a_fold"/>
</dbReference>
<evidence type="ECO:0000256" key="1">
    <source>
        <dbReference type="SAM" id="Phobius"/>
    </source>
</evidence>
<reference evidence="3 4" key="1">
    <citation type="submission" date="2024-09" db="EMBL/GenBank/DDBJ databases">
        <authorList>
            <person name="Sun Q."/>
            <person name="Mori K."/>
        </authorList>
    </citation>
    <scope>NUCLEOTIDE SEQUENCE [LARGE SCALE GENOMIC DNA]</scope>
    <source>
        <strain evidence="3 4">JCM 13519</strain>
    </source>
</reference>
<name>A0ABV5USQ5_9MICC</name>
<dbReference type="PANTHER" id="PTHR30336">
    <property type="entry name" value="INNER MEMBRANE PROTEIN, PROBABLE PERMEASE"/>
    <property type="match status" value="1"/>
</dbReference>
<gene>
    <name evidence="3" type="ORF">ACFFPI_13955</name>
</gene>
<sequence length="341" mass="36543">MLSLVLGLLFAVLFLASYRSDKRRLRNGVLLVAAVWFLLLACLGFLSGFLASFGLASTLLYVGALLCPPLCALVFAGFLIANGVTMIRKEGPGISSLLPFAVGLAVILTPVAAFLLLKDERHPALYGFAVLGFFLAAYVGCAFVAFLGYALLYSKARFDPNPAAIIILGSGLIGGKVPPLLAARLNKALEIYNAGTHAKPLLVPSGGQGFDEPRPESAAMKEYLLTQDAAGVHVLEENRATNTRENLEYSVALLKERGVHGPLLVCTNNYHAPRAALLCRRHGIDAAVVGAPTARYFVPSAFLREFVAVMRDNKRTNIILCLPMLGIAVLITWLLMTSSTV</sequence>
<dbReference type="InterPro" id="IPR051599">
    <property type="entry name" value="Cell_Envelope_Assoc"/>
</dbReference>
<dbReference type="Gene3D" id="3.40.50.620">
    <property type="entry name" value="HUPs"/>
    <property type="match status" value="1"/>
</dbReference>
<dbReference type="Pfam" id="PF02698">
    <property type="entry name" value="DUF218"/>
    <property type="match status" value="1"/>
</dbReference>
<keyword evidence="4" id="KW-1185">Reference proteome</keyword>
<dbReference type="PANTHER" id="PTHR30336:SF4">
    <property type="entry name" value="ENVELOPE BIOGENESIS FACTOR ELYC"/>
    <property type="match status" value="1"/>
</dbReference>
<feature type="transmembrane region" description="Helical" evidence="1">
    <location>
        <begin position="93"/>
        <end position="117"/>
    </location>
</feature>
<dbReference type="RefSeq" id="WP_345035518.1">
    <property type="nucleotide sequence ID" value="NZ_BAABED010000001.1"/>
</dbReference>
<dbReference type="InterPro" id="IPR003848">
    <property type="entry name" value="DUF218"/>
</dbReference>
<comment type="caution">
    <text evidence="3">The sequence shown here is derived from an EMBL/GenBank/DDBJ whole genome shotgun (WGS) entry which is preliminary data.</text>
</comment>
<organism evidence="3 4">
    <name type="scientific">Arthrobacter methylotrophus</name>
    <dbReference type="NCBI Taxonomy" id="121291"/>
    <lineage>
        <taxon>Bacteria</taxon>
        <taxon>Bacillati</taxon>
        <taxon>Actinomycetota</taxon>
        <taxon>Actinomycetes</taxon>
        <taxon>Micrococcales</taxon>
        <taxon>Micrococcaceae</taxon>
        <taxon>Arthrobacter</taxon>
    </lineage>
</organism>
<feature type="domain" description="DUF218" evidence="2">
    <location>
        <begin position="164"/>
        <end position="306"/>
    </location>
</feature>
<keyword evidence="1" id="KW-0812">Transmembrane</keyword>
<feature type="transmembrane region" description="Helical" evidence="1">
    <location>
        <begin position="124"/>
        <end position="151"/>
    </location>
</feature>
<dbReference type="EMBL" id="JBHMBH010000029">
    <property type="protein sequence ID" value="MFB9715219.1"/>
    <property type="molecule type" value="Genomic_DNA"/>
</dbReference>
<feature type="transmembrane region" description="Helical" evidence="1">
    <location>
        <begin position="318"/>
        <end position="336"/>
    </location>
</feature>